<proteinExistence type="predicted"/>
<accession>A0A1H6DZ16</accession>
<keyword evidence="2" id="KW-1185">Reference proteome</keyword>
<dbReference type="EMBL" id="FNVU01000021">
    <property type="protein sequence ID" value="SEG90224.1"/>
    <property type="molecule type" value="Genomic_DNA"/>
</dbReference>
<evidence type="ECO:0000313" key="2">
    <source>
        <dbReference type="Proteomes" id="UP000236754"/>
    </source>
</evidence>
<protein>
    <submittedName>
        <fullName evidence="1">Uncharacterized protein</fullName>
    </submittedName>
</protein>
<organism evidence="1 2">
    <name type="scientific">Actinacidiphila yanglinensis</name>
    <dbReference type="NCBI Taxonomy" id="310779"/>
    <lineage>
        <taxon>Bacteria</taxon>
        <taxon>Bacillati</taxon>
        <taxon>Actinomycetota</taxon>
        <taxon>Actinomycetes</taxon>
        <taxon>Kitasatosporales</taxon>
        <taxon>Streptomycetaceae</taxon>
        <taxon>Actinacidiphila</taxon>
    </lineage>
</organism>
<dbReference type="Proteomes" id="UP000236754">
    <property type="component" value="Unassembled WGS sequence"/>
</dbReference>
<evidence type="ECO:0000313" key="1">
    <source>
        <dbReference type="EMBL" id="SEG90224.1"/>
    </source>
</evidence>
<name>A0A1H6DZ16_9ACTN</name>
<dbReference type="AlphaFoldDB" id="A0A1H6DZ16"/>
<gene>
    <name evidence="1" type="ORF">SAMN05216223_121115</name>
</gene>
<sequence>MRYGILAPGRFRTCLRLNHAWAKGYWFRRAKPTRRVGSDHDRT</sequence>
<reference evidence="1 2" key="1">
    <citation type="submission" date="2016-10" db="EMBL/GenBank/DDBJ databases">
        <authorList>
            <person name="de Groot N.N."/>
        </authorList>
    </citation>
    <scope>NUCLEOTIDE SEQUENCE [LARGE SCALE GENOMIC DNA]</scope>
    <source>
        <strain evidence="1 2">CGMCC 4.2023</strain>
    </source>
</reference>